<dbReference type="Proteomes" id="UP001521137">
    <property type="component" value="Unassembled WGS sequence"/>
</dbReference>
<reference evidence="1 2" key="1">
    <citation type="submission" date="2022-01" db="EMBL/GenBank/DDBJ databases">
        <title>Paraglaciecola sp. G1-23.</title>
        <authorList>
            <person name="Jin M.S."/>
            <person name="Han D.M."/>
            <person name="Kim H.M."/>
            <person name="Jeon C.O."/>
        </authorList>
    </citation>
    <scope>NUCLEOTIDE SEQUENCE [LARGE SCALE GENOMIC DNA]</scope>
    <source>
        <strain evidence="1 2">G1-23</strain>
    </source>
</reference>
<evidence type="ECO:0000313" key="1">
    <source>
        <dbReference type="EMBL" id="MCF2949882.1"/>
    </source>
</evidence>
<sequence>MHTDLLTQSIIGHAIEVHKILGPGLLESTYESCLMYELNKHDITASRQVILPLTYKGLKIDTGYRIDILLPEKLIIELKAIDKILPVHVAQTLTYMKLSHINTGLIINFNVKKLIHGLKRLRL</sequence>
<dbReference type="RefSeq" id="WP_235313986.1">
    <property type="nucleotide sequence ID" value="NZ_JAKGAS010000012.1"/>
</dbReference>
<accession>A0ABS9DD09</accession>
<gene>
    <name evidence="1" type="ORF">L0668_17315</name>
</gene>
<comment type="caution">
    <text evidence="1">The sequence shown here is derived from an EMBL/GenBank/DDBJ whole genome shotgun (WGS) entry which is preliminary data.</text>
</comment>
<keyword evidence="2" id="KW-1185">Reference proteome</keyword>
<protein>
    <submittedName>
        <fullName evidence="1">GxxExxY protein</fullName>
    </submittedName>
</protein>
<dbReference type="EMBL" id="JAKGAS010000012">
    <property type="protein sequence ID" value="MCF2949882.1"/>
    <property type="molecule type" value="Genomic_DNA"/>
</dbReference>
<organism evidence="1 2">
    <name type="scientific">Paraglaciecola algarum</name>
    <dbReference type="NCBI Taxonomy" id="3050085"/>
    <lineage>
        <taxon>Bacteria</taxon>
        <taxon>Pseudomonadati</taxon>
        <taxon>Pseudomonadota</taxon>
        <taxon>Gammaproteobacteria</taxon>
        <taxon>Alteromonadales</taxon>
        <taxon>Alteromonadaceae</taxon>
        <taxon>Paraglaciecola</taxon>
    </lineage>
</organism>
<proteinExistence type="predicted"/>
<dbReference type="Pfam" id="PF13366">
    <property type="entry name" value="PDDEXK_3"/>
    <property type="match status" value="1"/>
</dbReference>
<dbReference type="NCBIfam" id="TIGR04256">
    <property type="entry name" value="GxxExxY"/>
    <property type="match status" value="1"/>
</dbReference>
<name>A0ABS9DD09_9ALTE</name>
<dbReference type="InterPro" id="IPR026350">
    <property type="entry name" value="GxxExxY"/>
</dbReference>
<evidence type="ECO:0000313" key="2">
    <source>
        <dbReference type="Proteomes" id="UP001521137"/>
    </source>
</evidence>